<evidence type="ECO:0000313" key="2">
    <source>
        <dbReference type="EMBL" id="KAF7315735.1"/>
    </source>
</evidence>
<sequence>MALTFLFAALLCAVGGASAESHTVRFDNRCGFGTPQLIQGGDVLTTTSYTSDGQLSAAIAYLQHGSQCGFNGENCSLVELTMTNPVVAGGGSSADISLIDPYVI</sequence>
<comment type="caution">
    <text evidence="2">The sequence shown here is derived from an EMBL/GenBank/DDBJ whole genome shotgun (WGS) entry which is preliminary data.</text>
</comment>
<dbReference type="AlphaFoldDB" id="A0A8H6TE08"/>
<dbReference type="EMBL" id="JACAZF010000001">
    <property type="protein sequence ID" value="KAF7315735.1"/>
    <property type="molecule type" value="Genomic_DNA"/>
</dbReference>
<dbReference type="Proteomes" id="UP000636479">
    <property type="component" value="Unassembled WGS sequence"/>
</dbReference>
<protein>
    <submittedName>
        <fullName evidence="2">Glycopeptide protein</fullName>
    </submittedName>
</protein>
<evidence type="ECO:0000313" key="3">
    <source>
        <dbReference type="Proteomes" id="UP000636479"/>
    </source>
</evidence>
<reference evidence="2" key="1">
    <citation type="submission" date="2020-05" db="EMBL/GenBank/DDBJ databases">
        <title>Mycena genomes resolve the evolution of fungal bioluminescence.</title>
        <authorList>
            <person name="Tsai I.J."/>
        </authorList>
    </citation>
    <scope>NUCLEOTIDE SEQUENCE</scope>
    <source>
        <strain evidence="2">171206Taipei</strain>
    </source>
</reference>
<gene>
    <name evidence="2" type="ORF">MIND_00089400</name>
</gene>
<organism evidence="2 3">
    <name type="scientific">Mycena indigotica</name>
    <dbReference type="NCBI Taxonomy" id="2126181"/>
    <lineage>
        <taxon>Eukaryota</taxon>
        <taxon>Fungi</taxon>
        <taxon>Dikarya</taxon>
        <taxon>Basidiomycota</taxon>
        <taxon>Agaricomycotina</taxon>
        <taxon>Agaricomycetes</taxon>
        <taxon>Agaricomycetidae</taxon>
        <taxon>Agaricales</taxon>
        <taxon>Marasmiineae</taxon>
        <taxon>Mycenaceae</taxon>
        <taxon>Mycena</taxon>
    </lineage>
</organism>
<keyword evidence="3" id="KW-1185">Reference proteome</keyword>
<keyword evidence="1" id="KW-0732">Signal</keyword>
<proteinExistence type="predicted"/>
<dbReference type="RefSeq" id="XP_037225758.1">
    <property type="nucleotide sequence ID" value="XM_037357848.1"/>
</dbReference>
<accession>A0A8H6TE08</accession>
<dbReference type="GeneID" id="59340364"/>
<evidence type="ECO:0000256" key="1">
    <source>
        <dbReference type="SAM" id="SignalP"/>
    </source>
</evidence>
<dbReference type="OrthoDB" id="3342934at2759"/>
<name>A0A8H6TE08_9AGAR</name>
<feature type="chain" id="PRO_5034213233" evidence="1">
    <location>
        <begin position="20"/>
        <end position="104"/>
    </location>
</feature>
<feature type="signal peptide" evidence="1">
    <location>
        <begin position="1"/>
        <end position="19"/>
    </location>
</feature>